<dbReference type="AlphaFoldDB" id="A0A6A6BZF7"/>
<evidence type="ECO:0008006" key="5">
    <source>
        <dbReference type="Google" id="ProtNLM"/>
    </source>
</evidence>
<gene>
    <name evidence="3" type="ORF">M409DRAFT_29402</name>
</gene>
<protein>
    <recommendedName>
        <fullName evidence="5">Cyclase</fullName>
    </recommendedName>
</protein>
<dbReference type="GeneID" id="54562721"/>
<dbReference type="Pfam" id="PF04199">
    <property type="entry name" value="Cyclase"/>
    <property type="match status" value="1"/>
</dbReference>
<feature type="region of interest" description="Disordered" evidence="2">
    <location>
        <begin position="1"/>
        <end position="47"/>
    </location>
</feature>
<name>A0A6A6BZF7_ZASCE</name>
<evidence type="ECO:0000256" key="2">
    <source>
        <dbReference type="SAM" id="MobiDB-lite"/>
    </source>
</evidence>
<dbReference type="EMBL" id="ML993629">
    <property type="protein sequence ID" value="KAF2160105.1"/>
    <property type="molecule type" value="Genomic_DNA"/>
</dbReference>
<evidence type="ECO:0000313" key="3">
    <source>
        <dbReference type="EMBL" id="KAF2160105.1"/>
    </source>
</evidence>
<feature type="compositionally biased region" description="Basic and acidic residues" evidence="2">
    <location>
        <begin position="8"/>
        <end position="37"/>
    </location>
</feature>
<accession>A0A6A6BZF7</accession>
<dbReference type="PANTHER" id="PTHR34861">
    <property type="match status" value="1"/>
</dbReference>
<evidence type="ECO:0000313" key="4">
    <source>
        <dbReference type="Proteomes" id="UP000799537"/>
    </source>
</evidence>
<dbReference type="Gene3D" id="3.50.30.50">
    <property type="entry name" value="Putative cyclase"/>
    <property type="match status" value="1"/>
</dbReference>
<dbReference type="InterPro" id="IPR037175">
    <property type="entry name" value="KFase_sf"/>
</dbReference>
<organism evidence="3 4">
    <name type="scientific">Zasmidium cellare ATCC 36951</name>
    <dbReference type="NCBI Taxonomy" id="1080233"/>
    <lineage>
        <taxon>Eukaryota</taxon>
        <taxon>Fungi</taxon>
        <taxon>Dikarya</taxon>
        <taxon>Ascomycota</taxon>
        <taxon>Pezizomycotina</taxon>
        <taxon>Dothideomycetes</taxon>
        <taxon>Dothideomycetidae</taxon>
        <taxon>Mycosphaerellales</taxon>
        <taxon>Mycosphaerellaceae</taxon>
        <taxon>Zasmidium</taxon>
    </lineage>
</organism>
<dbReference type="SUPFAM" id="SSF102198">
    <property type="entry name" value="Putative cyclase"/>
    <property type="match status" value="1"/>
</dbReference>
<dbReference type="GO" id="GO:0019441">
    <property type="term" value="P:L-tryptophan catabolic process to kynurenine"/>
    <property type="evidence" value="ECO:0007669"/>
    <property type="project" value="InterPro"/>
</dbReference>
<dbReference type="OrthoDB" id="5396at2759"/>
<dbReference type="RefSeq" id="XP_033660994.1">
    <property type="nucleotide sequence ID" value="XM_033809449.1"/>
</dbReference>
<dbReference type="Proteomes" id="UP000799537">
    <property type="component" value="Unassembled WGS sequence"/>
</dbReference>
<dbReference type="GO" id="GO:0004061">
    <property type="term" value="F:arylformamidase activity"/>
    <property type="evidence" value="ECO:0007669"/>
    <property type="project" value="InterPro"/>
</dbReference>
<comment type="similarity">
    <text evidence="1">Belongs to the Cyclase 1 superfamily.</text>
</comment>
<sequence length="356" mass="39801">MSAAITRQDTKTEAPVRDSHTSNGCDSDHTEEPKEELPTFEQLPLRPNDPPYSAWGLWGEDDELGRLNLLTPEVVKSAALEIQHGIRIPLNLPLDFLARPMNPAREPCIHRINAKGRANDDSLQMDTQGSSHFDGLRHVPYLDFPEKGSVRHYNGVTQEQISGPQAGDKLGIHNAAQTGIVARGVLLDWYRYALKKGIEFSPLDSHRIPLWQLQEVAREQGVTFRQGDVLIIRTGWTVAYSALSHDEKLALPYRDPRTACGLEASKEFLKWHWENGFAAVASDTVAYEAMPFIRPAGACMHEVFLSGWGMMIGESWDLEELSRQCGRLQRWTFFFSSQPLNVVAGVASPCNAMAIL</sequence>
<reference evidence="3" key="1">
    <citation type="journal article" date="2020" name="Stud. Mycol.">
        <title>101 Dothideomycetes genomes: a test case for predicting lifestyles and emergence of pathogens.</title>
        <authorList>
            <person name="Haridas S."/>
            <person name="Albert R."/>
            <person name="Binder M."/>
            <person name="Bloem J."/>
            <person name="Labutti K."/>
            <person name="Salamov A."/>
            <person name="Andreopoulos B."/>
            <person name="Baker S."/>
            <person name="Barry K."/>
            <person name="Bills G."/>
            <person name="Bluhm B."/>
            <person name="Cannon C."/>
            <person name="Castanera R."/>
            <person name="Culley D."/>
            <person name="Daum C."/>
            <person name="Ezra D."/>
            <person name="Gonzalez J."/>
            <person name="Henrissat B."/>
            <person name="Kuo A."/>
            <person name="Liang C."/>
            <person name="Lipzen A."/>
            <person name="Lutzoni F."/>
            <person name="Magnuson J."/>
            <person name="Mondo S."/>
            <person name="Nolan M."/>
            <person name="Ohm R."/>
            <person name="Pangilinan J."/>
            <person name="Park H.-J."/>
            <person name="Ramirez L."/>
            <person name="Alfaro M."/>
            <person name="Sun H."/>
            <person name="Tritt A."/>
            <person name="Yoshinaga Y."/>
            <person name="Zwiers L.-H."/>
            <person name="Turgeon B."/>
            <person name="Goodwin S."/>
            <person name="Spatafora J."/>
            <person name="Crous P."/>
            <person name="Grigoriev I."/>
        </authorList>
    </citation>
    <scope>NUCLEOTIDE SEQUENCE</scope>
    <source>
        <strain evidence="3">ATCC 36951</strain>
    </source>
</reference>
<dbReference type="PANTHER" id="PTHR34861:SF11">
    <property type="entry name" value="CYCLASE"/>
    <property type="match status" value="1"/>
</dbReference>
<keyword evidence="4" id="KW-1185">Reference proteome</keyword>
<evidence type="ECO:0000256" key="1">
    <source>
        <dbReference type="ARBA" id="ARBA00007865"/>
    </source>
</evidence>
<dbReference type="InterPro" id="IPR007325">
    <property type="entry name" value="KFase/CYL"/>
</dbReference>
<proteinExistence type="inferred from homology"/>